<dbReference type="PANTHER" id="PTHR38590">
    <property type="entry name" value="BLL0828 PROTEIN"/>
    <property type="match status" value="1"/>
</dbReference>
<sequence length="113" mass="13686">MQKKHKFIYRAKLLRNNMTDTERLLWSKIRNRQIYGYKFRRQSPIGRYIVDFICYEKKIIIELDGSQHAAREEYDQQRTVWLESGGYKVIRFWNNDVWQNIEGVLDVIASALI</sequence>
<reference evidence="2" key="1">
    <citation type="submission" date="2018-06" db="EMBL/GenBank/DDBJ databases">
        <authorList>
            <person name="Zhirakovskaya E."/>
        </authorList>
    </citation>
    <scope>NUCLEOTIDE SEQUENCE</scope>
</reference>
<name>A0A3B0VH20_9ZZZZ</name>
<accession>A0A3B0VH20</accession>
<dbReference type="InterPro" id="IPR047216">
    <property type="entry name" value="Endonuclease_DUF559_bact"/>
</dbReference>
<dbReference type="PANTHER" id="PTHR38590:SF1">
    <property type="entry name" value="BLL0828 PROTEIN"/>
    <property type="match status" value="1"/>
</dbReference>
<dbReference type="CDD" id="cd01038">
    <property type="entry name" value="Endonuclease_DUF559"/>
    <property type="match status" value="1"/>
</dbReference>
<organism evidence="2">
    <name type="scientific">hydrothermal vent metagenome</name>
    <dbReference type="NCBI Taxonomy" id="652676"/>
    <lineage>
        <taxon>unclassified sequences</taxon>
        <taxon>metagenomes</taxon>
        <taxon>ecological metagenomes</taxon>
    </lineage>
</organism>
<dbReference type="Pfam" id="PF04480">
    <property type="entry name" value="DUF559"/>
    <property type="match status" value="1"/>
</dbReference>
<proteinExistence type="predicted"/>
<dbReference type="SUPFAM" id="SSF52980">
    <property type="entry name" value="Restriction endonuclease-like"/>
    <property type="match status" value="1"/>
</dbReference>
<gene>
    <name evidence="2" type="ORF">MNBD_DELTA03-934</name>
</gene>
<dbReference type="InterPro" id="IPR007569">
    <property type="entry name" value="DUF559"/>
</dbReference>
<evidence type="ECO:0000313" key="2">
    <source>
        <dbReference type="EMBL" id="VAW36089.1"/>
    </source>
</evidence>
<evidence type="ECO:0000259" key="1">
    <source>
        <dbReference type="Pfam" id="PF04480"/>
    </source>
</evidence>
<feature type="domain" description="DUF559" evidence="1">
    <location>
        <begin position="9"/>
        <end position="112"/>
    </location>
</feature>
<protein>
    <recommendedName>
        <fullName evidence="1">DUF559 domain-containing protein</fullName>
    </recommendedName>
</protein>
<dbReference type="AlphaFoldDB" id="A0A3B0VH20"/>
<dbReference type="InterPro" id="IPR011335">
    <property type="entry name" value="Restrct_endonuc-II-like"/>
</dbReference>
<dbReference type="EMBL" id="UOEX01000152">
    <property type="protein sequence ID" value="VAW36089.1"/>
    <property type="molecule type" value="Genomic_DNA"/>
</dbReference>
<dbReference type="Gene3D" id="3.40.960.10">
    <property type="entry name" value="VSR Endonuclease"/>
    <property type="match status" value="1"/>
</dbReference>